<evidence type="ECO:0000256" key="4">
    <source>
        <dbReference type="SAM" id="MobiDB-lite"/>
    </source>
</evidence>
<organism evidence="5">
    <name type="scientific">marine metagenome</name>
    <dbReference type="NCBI Taxonomy" id="408172"/>
    <lineage>
        <taxon>unclassified sequences</taxon>
        <taxon>metagenomes</taxon>
        <taxon>ecological metagenomes</taxon>
    </lineage>
</organism>
<keyword evidence="3" id="KW-0865">Zymogen</keyword>
<accession>A0A382H2M9</accession>
<protein>
    <recommendedName>
        <fullName evidence="6">Gamma-glutamyltransferase</fullName>
    </recommendedName>
</protein>
<dbReference type="EMBL" id="UINC01058828">
    <property type="protein sequence ID" value="SVB81538.1"/>
    <property type="molecule type" value="Genomic_DNA"/>
</dbReference>
<keyword evidence="1" id="KW-0808">Transferase</keyword>
<dbReference type="PRINTS" id="PR01210">
    <property type="entry name" value="GGTRANSPTASE"/>
</dbReference>
<dbReference type="SUPFAM" id="SSF56235">
    <property type="entry name" value="N-terminal nucleophile aminohydrolases (Ntn hydrolases)"/>
    <property type="match status" value="1"/>
</dbReference>
<dbReference type="AlphaFoldDB" id="A0A382H2M9"/>
<sequence>GKIVAYEPISCTSHISTADINGNLVALTQTHGGGFGSMVTVPGTGLLFGHGIGRFDPRPRLANSIAPRKSPLHNMSPIIALKDGLPFATYGIPGGRTIANNQLNLTVNLIDLKMTMQEALDAPRLHSEGAEPIQIEDIDKSTLAEFQRLGHQTQHSSGIGGPGHGVVVADDPAIQSGGTDPRGQGHVMSS</sequence>
<dbReference type="InterPro" id="IPR029055">
    <property type="entry name" value="Ntn_hydrolases_N"/>
</dbReference>
<evidence type="ECO:0008006" key="6">
    <source>
        <dbReference type="Google" id="ProtNLM"/>
    </source>
</evidence>
<evidence type="ECO:0000256" key="3">
    <source>
        <dbReference type="ARBA" id="ARBA00023145"/>
    </source>
</evidence>
<reference evidence="5" key="1">
    <citation type="submission" date="2018-05" db="EMBL/GenBank/DDBJ databases">
        <authorList>
            <person name="Lanie J.A."/>
            <person name="Ng W.-L."/>
            <person name="Kazmierczak K.M."/>
            <person name="Andrzejewski T.M."/>
            <person name="Davidsen T.M."/>
            <person name="Wayne K.J."/>
            <person name="Tettelin H."/>
            <person name="Glass J.I."/>
            <person name="Rusch D."/>
            <person name="Podicherti R."/>
            <person name="Tsui H.-C.T."/>
            <person name="Winkler M.E."/>
        </authorList>
    </citation>
    <scope>NUCLEOTIDE SEQUENCE</scope>
</reference>
<feature type="non-terminal residue" evidence="5">
    <location>
        <position position="1"/>
    </location>
</feature>
<evidence type="ECO:0000256" key="2">
    <source>
        <dbReference type="ARBA" id="ARBA00022801"/>
    </source>
</evidence>
<dbReference type="PANTHER" id="PTHR43199:SF1">
    <property type="entry name" value="GLUTATHIONE HYDROLASE PROENZYME"/>
    <property type="match status" value="1"/>
</dbReference>
<dbReference type="GO" id="GO:0016740">
    <property type="term" value="F:transferase activity"/>
    <property type="evidence" value="ECO:0007669"/>
    <property type="project" value="UniProtKB-KW"/>
</dbReference>
<dbReference type="Pfam" id="PF01019">
    <property type="entry name" value="G_glu_transpept"/>
    <property type="match status" value="1"/>
</dbReference>
<name>A0A382H2M9_9ZZZZ</name>
<dbReference type="Gene3D" id="3.60.20.40">
    <property type="match status" value="1"/>
</dbReference>
<evidence type="ECO:0000256" key="1">
    <source>
        <dbReference type="ARBA" id="ARBA00022679"/>
    </source>
</evidence>
<dbReference type="GO" id="GO:0016787">
    <property type="term" value="F:hydrolase activity"/>
    <property type="evidence" value="ECO:0007669"/>
    <property type="project" value="UniProtKB-KW"/>
</dbReference>
<dbReference type="InterPro" id="IPR043137">
    <property type="entry name" value="GGT_ssub_C"/>
</dbReference>
<dbReference type="PANTHER" id="PTHR43199">
    <property type="entry name" value="GLUTATHIONE HYDROLASE"/>
    <property type="match status" value="1"/>
</dbReference>
<evidence type="ECO:0000313" key="5">
    <source>
        <dbReference type="EMBL" id="SVB81538.1"/>
    </source>
</evidence>
<dbReference type="InterPro" id="IPR051792">
    <property type="entry name" value="GGT_bact"/>
</dbReference>
<keyword evidence="2" id="KW-0378">Hydrolase</keyword>
<gene>
    <name evidence="5" type="ORF">METZ01_LOCUS234392</name>
</gene>
<proteinExistence type="predicted"/>
<feature type="region of interest" description="Disordered" evidence="4">
    <location>
        <begin position="152"/>
        <end position="190"/>
    </location>
</feature>